<reference evidence="1 2" key="1">
    <citation type="journal article" date="2019" name="Commun. Biol.">
        <title>The bagworm genome reveals a unique fibroin gene that provides high tensile strength.</title>
        <authorList>
            <person name="Kono N."/>
            <person name="Nakamura H."/>
            <person name="Ohtoshi R."/>
            <person name="Tomita M."/>
            <person name="Numata K."/>
            <person name="Arakawa K."/>
        </authorList>
    </citation>
    <scope>NUCLEOTIDE SEQUENCE [LARGE SCALE GENOMIC DNA]</scope>
</reference>
<dbReference type="Proteomes" id="UP000299102">
    <property type="component" value="Unassembled WGS sequence"/>
</dbReference>
<proteinExistence type="predicted"/>
<protein>
    <submittedName>
        <fullName evidence="1">Uncharacterized protein</fullName>
    </submittedName>
</protein>
<name>A0A4C1ZXP2_EUMVA</name>
<gene>
    <name evidence="1" type="ORF">EVAR_64062_1</name>
</gene>
<dbReference type="AlphaFoldDB" id="A0A4C1ZXP2"/>
<organism evidence="1 2">
    <name type="scientific">Eumeta variegata</name>
    <name type="common">Bagworm moth</name>
    <name type="synonym">Eumeta japonica</name>
    <dbReference type="NCBI Taxonomy" id="151549"/>
    <lineage>
        <taxon>Eukaryota</taxon>
        <taxon>Metazoa</taxon>
        <taxon>Ecdysozoa</taxon>
        <taxon>Arthropoda</taxon>
        <taxon>Hexapoda</taxon>
        <taxon>Insecta</taxon>
        <taxon>Pterygota</taxon>
        <taxon>Neoptera</taxon>
        <taxon>Endopterygota</taxon>
        <taxon>Lepidoptera</taxon>
        <taxon>Glossata</taxon>
        <taxon>Ditrysia</taxon>
        <taxon>Tineoidea</taxon>
        <taxon>Psychidae</taxon>
        <taxon>Oiketicinae</taxon>
        <taxon>Eumeta</taxon>
    </lineage>
</organism>
<evidence type="ECO:0000313" key="2">
    <source>
        <dbReference type="Proteomes" id="UP000299102"/>
    </source>
</evidence>
<comment type="caution">
    <text evidence="1">The sequence shown here is derived from an EMBL/GenBank/DDBJ whole genome shotgun (WGS) entry which is preliminary data.</text>
</comment>
<sequence>MFFEQRTSAAAPARGLCTYHMQPHVAQYAKIAPRTALCGTRQNEQTEMHHSFDWNSCTFEEIEYKVRCMDVTFCIARRALYARRRRFSSAGRSPIVPPG</sequence>
<keyword evidence="2" id="KW-1185">Reference proteome</keyword>
<evidence type="ECO:0000313" key="1">
    <source>
        <dbReference type="EMBL" id="GBP92272.1"/>
    </source>
</evidence>
<dbReference type="EMBL" id="BGZK01002256">
    <property type="protein sequence ID" value="GBP92272.1"/>
    <property type="molecule type" value="Genomic_DNA"/>
</dbReference>
<accession>A0A4C1ZXP2</accession>